<organism evidence="1">
    <name type="scientific">marine sediment metagenome</name>
    <dbReference type="NCBI Taxonomy" id="412755"/>
    <lineage>
        <taxon>unclassified sequences</taxon>
        <taxon>metagenomes</taxon>
        <taxon>ecological metagenomes</taxon>
    </lineage>
</organism>
<name>A0A0F9RFF7_9ZZZZ</name>
<comment type="caution">
    <text evidence="1">The sequence shown here is derived from an EMBL/GenBank/DDBJ whole genome shotgun (WGS) entry which is preliminary data.</text>
</comment>
<accession>A0A0F9RFF7</accession>
<protein>
    <submittedName>
        <fullName evidence="1">Uncharacterized protein</fullName>
    </submittedName>
</protein>
<proteinExistence type="predicted"/>
<dbReference type="EMBL" id="LAZR01001225">
    <property type="protein sequence ID" value="KKN48337.1"/>
    <property type="molecule type" value="Genomic_DNA"/>
</dbReference>
<dbReference type="AlphaFoldDB" id="A0A0F9RFF7"/>
<evidence type="ECO:0000313" key="1">
    <source>
        <dbReference type="EMBL" id="KKN48337.1"/>
    </source>
</evidence>
<reference evidence="1" key="1">
    <citation type="journal article" date="2015" name="Nature">
        <title>Complex archaea that bridge the gap between prokaryotes and eukaryotes.</title>
        <authorList>
            <person name="Spang A."/>
            <person name="Saw J.H."/>
            <person name="Jorgensen S.L."/>
            <person name="Zaremba-Niedzwiedzka K."/>
            <person name="Martijn J."/>
            <person name="Lind A.E."/>
            <person name="van Eijk R."/>
            <person name="Schleper C."/>
            <person name="Guy L."/>
            <person name="Ettema T.J."/>
        </authorList>
    </citation>
    <scope>NUCLEOTIDE SEQUENCE</scope>
</reference>
<sequence>MNVRIATMNIGYVKFTQTWCGAVPVLAKMLVIVVVQECRVGFVIRVIMIIRHETRRL</sequence>
<gene>
    <name evidence="1" type="ORF">LCGC14_0653720</name>
</gene>